<proteinExistence type="predicted"/>
<dbReference type="AlphaFoldDB" id="A0A367S202"/>
<organism evidence="2 3">
    <name type="scientific">Nostoc minutum NIES-26</name>
    <dbReference type="NCBI Taxonomy" id="1844469"/>
    <lineage>
        <taxon>Bacteria</taxon>
        <taxon>Bacillati</taxon>
        <taxon>Cyanobacteriota</taxon>
        <taxon>Cyanophyceae</taxon>
        <taxon>Nostocales</taxon>
        <taxon>Nostocaceae</taxon>
        <taxon>Nostoc</taxon>
    </lineage>
</organism>
<dbReference type="InterPro" id="IPR013096">
    <property type="entry name" value="Cupin_2"/>
</dbReference>
<accession>A0A367S202</accession>
<dbReference type="PANTHER" id="PTHR36440:SF1">
    <property type="entry name" value="PUTATIVE (AFU_ORTHOLOGUE AFUA_8G07350)-RELATED"/>
    <property type="match status" value="1"/>
</dbReference>
<feature type="domain" description="Cupin type-2" evidence="1">
    <location>
        <begin position="38"/>
        <end position="106"/>
    </location>
</feature>
<evidence type="ECO:0000259" key="1">
    <source>
        <dbReference type="Pfam" id="PF07883"/>
    </source>
</evidence>
<sequence length="161" mass="17556">MTATVVQPGKGSTYLLLGDFYTFLATGKETGGTYGLVEMVMQPQSVTPPHNHGHADEAHYILDGEVEYQFDDQTLVATPGMYLHFPKGQTHTFKNIGSKPAKVLTLVTPSGPELFFAEAGQPVNLPLSEEEKRKLLTPPNPAELEKAIEIATTKYGIKLVL</sequence>
<dbReference type="Gene3D" id="2.60.120.10">
    <property type="entry name" value="Jelly Rolls"/>
    <property type="match status" value="1"/>
</dbReference>
<dbReference type="Proteomes" id="UP000252107">
    <property type="component" value="Unassembled WGS sequence"/>
</dbReference>
<reference evidence="2" key="1">
    <citation type="submission" date="2016-04" db="EMBL/GenBank/DDBJ databases">
        <authorList>
            <person name="Tabuchi Yagui T.R."/>
        </authorList>
    </citation>
    <scope>NUCLEOTIDE SEQUENCE [LARGE SCALE GENOMIC DNA]</scope>
    <source>
        <strain evidence="2">NIES-26</strain>
    </source>
</reference>
<dbReference type="InterPro" id="IPR053146">
    <property type="entry name" value="QDO-like"/>
</dbReference>
<dbReference type="EMBL" id="LXQD01000017">
    <property type="protein sequence ID" value="RCJ41974.1"/>
    <property type="molecule type" value="Genomic_DNA"/>
</dbReference>
<dbReference type="SUPFAM" id="SSF51182">
    <property type="entry name" value="RmlC-like cupins"/>
    <property type="match status" value="1"/>
</dbReference>
<dbReference type="Pfam" id="PF07883">
    <property type="entry name" value="Cupin_2"/>
    <property type="match status" value="1"/>
</dbReference>
<protein>
    <submittedName>
        <fullName evidence="2">Cupin</fullName>
    </submittedName>
</protein>
<keyword evidence="3" id="KW-1185">Reference proteome</keyword>
<evidence type="ECO:0000313" key="2">
    <source>
        <dbReference type="EMBL" id="RCJ41974.1"/>
    </source>
</evidence>
<name>A0A367S202_9NOSO</name>
<comment type="caution">
    <text evidence="2">The sequence shown here is derived from an EMBL/GenBank/DDBJ whole genome shotgun (WGS) entry which is preliminary data.</text>
</comment>
<dbReference type="InterPro" id="IPR014710">
    <property type="entry name" value="RmlC-like_jellyroll"/>
</dbReference>
<dbReference type="InterPro" id="IPR011051">
    <property type="entry name" value="RmlC_Cupin_sf"/>
</dbReference>
<dbReference type="PANTHER" id="PTHR36440">
    <property type="entry name" value="PUTATIVE (AFU_ORTHOLOGUE AFUA_8G07350)-RELATED"/>
    <property type="match status" value="1"/>
</dbReference>
<evidence type="ECO:0000313" key="3">
    <source>
        <dbReference type="Proteomes" id="UP000252107"/>
    </source>
</evidence>
<gene>
    <name evidence="2" type="ORF">A6770_35690</name>
</gene>